<dbReference type="Pfam" id="PF00024">
    <property type="entry name" value="PAN_1"/>
    <property type="match status" value="1"/>
</dbReference>
<keyword evidence="5 11" id="KW-0732">Signal</keyword>
<feature type="signal peptide" evidence="11">
    <location>
        <begin position="1"/>
        <end position="21"/>
    </location>
</feature>
<keyword evidence="3" id="KW-0964">Secreted</keyword>
<evidence type="ECO:0000256" key="8">
    <source>
        <dbReference type="ARBA" id="ARBA00023326"/>
    </source>
</evidence>
<comment type="caution">
    <text evidence="14">The sequence shown here is derived from an EMBL/GenBank/DDBJ whole genome shotgun (WGS) entry which is preliminary data.</text>
</comment>
<comment type="subcellular location">
    <subcellularLocation>
        <location evidence="1">Secreted</location>
    </subcellularLocation>
</comment>
<keyword evidence="4" id="KW-0858">Xylan degradation</keyword>
<dbReference type="Gene3D" id="3.50.4.10">
    <property type="entry name" value="Hepatocyte Growth Factor"/>
    <property type="match status" value="2"/>
</dbReference>
<evidence type="ECO:0000256" key="5">
    <source>
        <dbReference type="ARBA" id="ARBA00022729"/>
    </source>
</evidence>
<dbReference type="Proteomes" id="UP000308133">
    <property type="component" value="Unassembled WGS sequence"/>
</dbReference>
<evidence type="ECO:0000259" key="12">
    <source>
        <dbReference type="Pfam" id="PF00024"/>
    </source>
</evidence>
<evidence type="ECO:0000256" key="4">
    <source>
        <dbReference type="ARBA" id="ARBA00022651"/>
    </source>
</evidence>
<keyword evidence="7" id="KW-0119">Carbohydrate metabolism</keyword>
<dbReference type="GO" id="GO:0005576">
    <property type="term" value="C:extracellular region"/>
    <property type="evidence" value="ECO:0007669"/>
    <property type="project" value="UniProtKB-SubCell"/>
</dbReference>
<evidence type="ECO:0000259" key="13">
    <source>
        <dbReference type="Pfam" id="PF14295"/>
    </source>
</evidence>
<dbReference type="Gene3D" id="3.40.50.1820">
    <property type="entry name" value="alpha/beta hydrolase"/>
    <property type="match status" value="1"/>
</dbReference>
<gene>
    <name evidence="14" type="ORF">C1H76_0581</name>
</gene>
<comment type="catalytic activity">
    <reaction evidence="9">
        <text>feruloyl-polysaccharide + H2O = ferulate + polysaccharide.</text>
        <dbReference type="EC" id="3.1.1.73"/>
    </reaction>
</comment>
<evidence type="ECO:0000256" key="11">
    <source>
        <dbReference type="SAM" id="SignalP"/>
    </source>
</evidence>
<evidence type="ECO:0000256" key="3">
    <source>
        <dbReference type="ARBA" id="ARBA00022525"/>
    </source>
</evidence>
<dbReference type="EC" id="3.1.1.73" evidence="2"/>
<feature type="region of interest" description="Disordered" evidence="10">
    <location>
        <begin position="447"/>
        <end position="467"/>
    </location>
</feature>
<dbReference type="AlphaFoldDB" id="A0A4U7BGF5"/>
<proteinExistence type="predicted"/>
<dbReference type="InterPro" id="IPR029058">
    <property type="entry name" value="AB_hydrolase_fold"/>
</dbReference>
<dbReference type="Pfam" id="PF14295">
    <property type="entry name" value="PAN_4"/>
    <property type="match status" value="1"/>
</dbReference>
<sequence length="611" mass="64507">MWSHPLVSLSLFTIFLSVVSAQTITPYCPDYNNQQYTQPVSNQNYTIYCNSDTNPGSYSTVNDVNSFSACITLCDNAGSACRAVTYASGGRTCYLKAGFTTATAGNGLYSAVKYIPPVPYPVPQLNYVNASVGCGTALPSGQTPGGATTAVNYTLNGVQRSYTIHIPTSYDVRKAAPLIFSFHGRGDTAANSEGQTGFSRDDWNPYGIVIYVNGLNNQYQGDPDVITNPSDDLGLVDALITNIQSNYCIDTGRVFASGFSNGGGFTNVLACDSRLSGRINVIAAHSGAFYTSTKDVGAACNPLTVLTDTTVGACSPSRRVPFIEFHGTNDGTIGYPGGGRRGYCLPQVHTHWTTDWVARNGIANLTANVTANTGNTATRFEWGGPGANGFFTHIQIAGWGHYWSSISGNAPIDSTPLIMNHFYRFTNPAGSDFDYIGSQNTFRVAGSASSSTSSSTSATTSTSTGTATGTASAAAGSYSVGPDGITSVPYPPPTCTAINTNTYAVTDTNGIPYVYMCGGGSQGGSVQSTGATNWRDCFALCDARADCSGFSYVDSTSPYGESTGNCWLKNALPQSFASTANLLSTRMAGLKRSLLFFGGDDYHDYDIFFEQ</sequence>
<evidence type="ECO:0000256" key="10">
    <source>
        <dbReference type="SAM" id="MobiDB-lite"/>
    </source>
</evidence>
<dbReference type="EMBL" id="PTQR01000006">
    <property type="protein sequence ID" value="TKX27287.1"/>
    <property type="molecule type" value="Genomic_DNA"/>
</dbReference>
<evidence type="ECO:0000256" key="6">
    <source>
        <dbReference type="ARBA" id="ARBA00022801"/>
    </source>
</evidence>
<protein>
    <recommendedName>
        <fullName evidence="2">feruloyl esterase</fullName>
        <ecNumber evidence="2">3.1.1.73</ecNumber>
    </recommendedName>
</protein>
<keyword evidence="8" id="KW-0624">Polysaccharide degradation</keyword>
<dbReference type="InterPro" id="IPR043595">
    <property type="entry name" value="FaeB/C/D"/>
</dbReference>
<dbReference type="PANTHER" id="PTHR38050:SF2">
    <property type="entry name" value="FERULOYL ESTERASE C-RELATED"/>
    <property type="match status" value="1"/>
</dbReference>
<dbReference type="PANTHER" id="PTHR38050">
    <property type="match status" value="1"/>
</dbReference>
<feature type="domain" description="Apple" evidence="13">
    <location>
        <begin position="530"/>
        <end position="569"/>
    </location>
</feature>
<feature type="domain" description="Apple" evidence="12">
    <location>
        <begin position="49"/>
        <end position="98"/>
    </location>
</feature>
<evidence type="ECO:0000256" key="7">
    <source>
        <dbReference type="ARBA" id="ARBA00023277"/>
    </source>
</evidence>
<accession>A0A4U7BGF5</accession>
<evidence type="ECO:0000313" key="15">
    <source>
        <dbReference type="Proteomes" id="UP000308133"/>
    </source>
</evidence>
<dbReference type="GO" id="GO:0030600">
    <property type="term" value="F:feruloyl esterase activity"/>
    <property type="evidence" value="ECO:0007669"/>
    <property type="project" value="UniProtKB-EC"/>
</dbReference>
<name>A0A4U7BGF5_9PEZI</name>
<feature type="chain" id="PRO_5032667862" description="feruloyl esterase" evidence="11">
    <location>
        <begin position="22"/>
        <end position="611"/>
    </location>
</feature>
<evidence type="ECO:0000256" key="9">
    <source>
        <dbReference type="ARBA" id="ARBA00034075"/>
    </source>
</evidence>
<evidence type="ECO:0000313" key="14">
    <source>
        <dbReference type="EMBL" id="TKX27287.1"/>
    </source>
</evidence>
<dbReference type="InterPro" id="IPR003609">
    <property type="entry name" value="Pan_app"/>
</dbReference>
<evidence type="ECO:0000256" key="2">
    <source>
        <dbReference type="ARBA" id="ARBA00013091"/>
    </source>
</evidence>
<evidence type="ECO:0000256" key="1">
    <source>
        <dbReference type="ARBA" id="ARBA00004613"/>
    </source>
</evidence>
<keyword evidence="6" id="KW-0378">Hydrolase</keyword>
<dbReference type="SUPFAM" id="SSF53474">
    <property type="entry name" value="alpha/beta-Hydrolases"/>
    <property type="match status" value="1"/>
</dbReference>
<organism evidence="14 15">
    <name type="scientific">Elsinoe australis</name>
    <dbReference type="NCBI Taxonomy" id="40998"/>
    <lineage>
        <taxon>Eukaryota</taxon>
        <taxon>Fungi</taxon>
        <taxon>Dikarya</taxon>
        <taxon>Ascomycota</taxon>
        <taxon>Pezizomycotina</taxon>
        <taxon>Dothideomycetes</taxon>
        <taxon>Dothideomycetidae</taxon>
        <taxon>Myriangiales</taxon>
        <taxon>Elsinoaceae</taxon>
        <taxon>Elsinoe</taxon>
    </lineage>
</organism>
<dbReference type="GO" id="GO:0045493">
    <property type="term" value="P:xylan catabolic process"/>
    <property type="evidence" value="ECO:0007669"/>
    <property type="project" value="UniProtKB-KW"/>
</dbReference>
<reference evidence="14 15" key="1">
    <citation type="submission" date="2018-02" db="EMBL/GenBank/DDBJ databases">
        <title>Draft genome sequences of Elsinoe sp., causing black scab on jojoba.</title>
        <authorList>
            <person name="Stodart B."/>
            <person name="Jeffress S."/>
            <person name="Ash G."/>
            <person name="Arun Chinnappa K."/>
        </authorList>
    </citation>
    <scope>NUCLEOTIDE SEQUENCE [LARGE SCALE GENOMIC DNA]</scope>
    <source>
        <strain evidence="14 15">Hillstone_2</strain>
    </source>
</reference>